<name>A0A6M0K0A5_9GAMM</name>
<feature type="domain" description="DUF7577" evidence="2">
    <location>
        <begin position="78"/>
        <end position="103"/>
    </location>
</feature>
<dbReference type="AlphaFoldDB" id="A0A6M0K0A5"/>
<dbReference type="Pfam" id="PF24463">
    <property type="entry name" value="DUF7577"/>
    <property type="match status" value="1"/>
</dbReference>
<sequence>MQQLYQARDRIEAQILHDFLDRHLIETTILGDYLSGAIGELPADIYPTLWVIYDGDLDRARELVARFLRGSEHRGELGSWTCESCGETVSEGFDLCWRCGQERPAPA</sequence>
<dbReference type="EMBL" id="JAAIJQ010000021">
    <property type="protein sequence ID" value="NEV62027.1"/>
    <property type="molecule type" value="Genomic_DNA"/>
</dbReference>
<organism evidence="3 4">
    <name type="scientific">Thiorhodococcus minor</name>
    <dbReference type="NCBI Taxonomy" id="57489"/>
    <lineage>
        <taxon>Bacteria</taxon>
        <taxon>Pseudomonadati</taxon>
        <taxon>Pseudomonadota</taxon>
        <taxon>Gammaproteobacteria</taxon>
        <taxon>Chromatiales</taxon>
        <taxon>Chromatiaceae</taxon>
        <taxon>Thiorhodococcus</taxon>
    </lineage>
</organism>
<dbReference type="Pfam" id="PF09413">
    <property type="entry name" value="DUF2007"/>
    <property type="match status" value="1"/>
</dbReference>
<evidence type="ECO:0000259" key="1">
    <source>
        <dbReference type="Pfam" id="PF09413"/>
    </source>
</evidence>
<gene>
    <name evidence="3" type="ORF">G3446_09015</name>
</gene>
<protein>
    <submittedName>
        <fullName evidence="3">DUF2007 domain-containing protein</fullName>
    </submittedName>
</protein>
<comment type="caution">
    <text evidence="3">The sequence shown here is derived from an EMBL/GenBank/DDBJ whole genome shotgun (WGS) entry which is preliminary data.</text>
</comment>
<accession>A0A6M0K0A5</accession>
<proteinExistence type="predicted"/>
<dbReference type="InterPro" id="IPR018551">
    <property type="entry name" value="DUF2007"/>
</dbReference>
<feature type="domain" description="DUF2007" evidence="1">
    <location>
        <begin position="1"/>
        <end position="66"/>
    </location>
</feature>
<dbReference type="InterPro" id="IPR055999">
    <property type="entry name" value="DUF7577"/>
</dbReference>
<reference evidence="3 4" key="1">
    <citation type="submission" date="2020-02" db="EMBL/GenBank/DDBJ databases">
        <title>Genome sequences of Thiorhodococcus mannitoliphagus and Thiorhodococcus minor, purple sulfur photosynthetic bacteria in the gammaproteobacterial family, Chromatiaceae.</title>
        <authorList>
            <person name="Aviles F.A."/>
            <person name="Meyer T.E."/>
            <person name="Kyndt J.A."/>
        </authorList>
    </citation>
    <scope>NUCLEOTIDE SEQUENCE [LARGE SCALE GENOMIC DNA]</scope>
    <source>
        <strain evidence="3 4">DSM 11518</strain>
    </source>
</reference>
<evidence type="ECO:0000313" key="4">
    <source>
        <dbReference type="Proteomes" id="UP000483379"/>
    </source>
</evidence>
<evidence type="ECO:0000259" key="2">
    <source>
        <dbReference type="Pfam" id="PF24463"/>
    </source>
</evidence>
<keyword evidence="4" id="KW-1185">Reference proteome</keyword>
<dbReference type="Proteomes" id="UP000483379">
    <property type="component" value="Unassembled WGS sequence"/>
</dbReference>
<evidence type="ECO:0000313" key="3">
    <source>
        <dbReference type="EMBL" id="NEV62027.1"/>
    </source>
</evidence>